<accession>A0A135V759</accession>
<feature type="domain" description="Zn(2)-C6 fungal-type" evidence="4">
    <location>
        <begin position="187"/>
        <end position="215"/>
    </location>
</feature>
<feature type="compositionally biased region" description="Polar residues" evidence="3">
    <location>
        <begin position="53"/>
        <end position="64"/>
    </location>
</feature>
<comment type="subcellular location">
    <subcellularLocation>
        <location evidence="1">Nucleus</location>
    </subcellularLocation>
</comment>
<feature type="compositionally biased region" description="Low complexity" evidence="3">
    <location>
        <begin position="84"/>
        <end position="94"/>
    </location>
</feature>
<dbReference type="Proteomes" id="UP000070121">
    <property type="component" value="Unassembled WGS sequence"/>
</dbReference>
<dbReference type="PROSITE" id="PS00463">
    <property type="entry name" value="ZN2_CY6_FUNGAL_1"/>
    <property type="match status" value="1"/>
</dbReference>
<dbReference type="PROSITE" id="PS50048">
    <property type="entry name" value="ZN2_CY6_FUNGAL_2"/>
    <property type="match status" value="1"/>
</dbReference>
<dbReference type="GO" id="GO:0045944">
    <property type="term" value="P:positive regulation of transcription by RNA polymerase II"/>
    <property type="evidence" value="ECO:0007669"/>
    <property type="project" value="TreeGrafter"/>
</dbReference>
<proteinExistence type="predicted"/>
<sequence>MDSTSLSMVSDEGDLSWPDSHSNSSDDNMQDEILLPHQPTFQTAATWMPSASIPHSLSGPQSPASAAVDIPHLEPSGDPTMVHSASSSCTDSWSTGHADTCDGDDADNDIVWEQDSDDILAIPKLEPLDDDFNLDDVKEAPLAQTQATLVSATNSLKQKRPRGRPRKHPVASIINQSKVTKGRSKTGCITCRRRKKKCDEAKPRCMNCEKNAVVCEGYHEKKLWRSGKEKATIGECSLMNAAKMMVSNTDEDHVGDEESLVFTMQPLFNGVDTIEDKIFWRHYGVHLSNVLTVEGEAKNAFKDIILPLANLHQGVMHSILAMSSKHIDFDTPYGAKLLERNPTTTLEALQARSAYHEEQAMKTLYADMNRSADEDSEDRETILSARYAQILCLLVTTLIEGEPHGAHRVHLSGYKQLIQETPPEDPVFLAFITEFFQYHIYADELLWHPAPNRPRLASEDWSPLVPLDSPRLLGVADGLFQYLCHITTIRNAIRDNIYRRAETVVTYHVLYRAQEIQEAIEQWMPLWPPGDSRHRVGLVYKHMMFLHLFRTIYPPTSPERRPSVYSIATSVATSTSSSSSRRHSQISRPSTATSCASSPGLRPSMGSGFPSSMQLKREPNSRGPSRTSSMHESDAGSSSCAVIDEQRPASPPPVRRPQQHDNRITAAVDESLSIMEGFKPSDPALTLLLMPSLVIGTTCFDPTQQERLRGIIRSVRGYTGLRNCDRVLEVLEEIWHLMECGEWISVWDWQGVARRFGLDFLCT</sequence>
<dbReference type="PANTHER" id="PTHR37534:SF38">
    <property type="entry name" value="ZN(2)-C6 FUNGAL-TYPE DOMAIN-CONTAINING PROTEIN"/>
    <property type="match status" value="1"/>
</dbReference>
<evidence type="ECO:0000256" key="1">
    <source>
        <dbReference type="ARBA" id="ARBA00004123"/>
    </source>
</evidence>
<feature type="region of interest" description="Disordered" evidence="3">
    <location>
        <begin position="571"/>
        <end position="661"/>
    </location>
</feature>
<evidence type="ECO:0000256" key="2">
    <source>
        <dbReference type="ARBA" id="ARBA00023242"/>
    </source>
</evidence>
<dbReference type="EMBL" id="JFFI01000288">
    <property type="protein sequence ID" value="KXH68520.1"/>
    <property type="molecule type" value="Genomic_DNA"/>
</dbReference>
<dbReference type="InterPro" id="IPR021858">
    <property type="entry name" value="Fun_TF"/>
</dbReference>
<dbReference type="SUPFAM" id="SSF57701">
    <property type="entry name" value="Zn2/Cys6 DNA-binding domain"/>
    <property type="match status" value="1"/>
</dbReference>
<evidence type="ECO:0000256" key="3">
    <source>
        <dbReference type="SAM" id="MobiDB-lite"/>
    </source>
</evidence>
<keyword evidence="6" id="KW-1185">Reference proteome</keyword>
<reference evidence="5 6" key="1">
    <citation type="submission" date="2014-02" db="EMBL/GenBank/DDBJ databases">
        <title>The genome sequence of Colletotrichum salicis CBS 607.94.</title>
        <authorList>
            <person name="Baroncelli R."/>
            <person name="Thon M.R."/>
        </authorList>
    </citation>
    <scope>NUCLEOTIDE SEQUENCE [LARGE SCALE GENOMIC DNA]</scope>
    <source>
        <strain evidence="5 6">CBS 607.94</strain>
    </source>
</reference>
<name>A0A135V759_9PEZI</name>
<dbReference type="GO" id="GO:0000981">
    <property type="term" value="F:DNA-binding transcription factor activity, RNA polymerase II-specific"/>
    <property type="evidence" value="ECO:0007669"/>
    <property type="project" value="InterPro"/>
</dbReference>
<evidence type="ECO:0000313" key="5">
    <source>
        <dbReference type="EMBL" id="KXH68520.1"/>
    </source>
</evidence>
<dbReference type="OrthoDB" id="5333823at2759"/>
<keyword evidence="2" id="KW-0539">Nucleus</keyword>
<dbReference type="Pfam" id="PF00172">
    <property type="entry name" value="Zn_clus"/>
    <property type="match status" value="1"/>
</dbReference>
<gene>
    <name evidence="5" type="ORF">CSAL01_08847</name>
</gene>
<evidence type="ECO:0000259" key="4">
    <source>
        <dbReference type="PROSITE" id="PS50048"/>
    </source>
</evidence>
<dbReference type="GO" id="GO:0000976">
    <property type="term" value="F:transcription cis-regulatory region binding"/>
    <property type="evidence" value="ECO:0007669"/>
    <property type="project" value="TreeGrafter"/>
</dbReference>
<dbReference type="CDD" id="cd00067">
    <property type="entry name" value="GAL4"/>
    <property type="match status" value="1"/>
</dbReference>
<dbReference type="SMART" id="SM00066">
    <property type="entry name" value="GAL4"/>
    <property type="match status" value="1"/>
</dbReference>
<protein>
    <recommendedName>
        <fullName evidence="4">Zn(2)-C6 fungal-type domain-containing protein</fullName>
    </recommendedName>
</protein>
<dbReference type="AlphaFoldDB" id="A0A135V759"/>
<comment type="caution">
    <text evidence="5">The sequence shown here is derived from an EMBL/GenBank/DDBJ whole genome shotgun (WGS) entry which is preliminary data.</text>
</comment>
<dbReference type="InterPro" id="IPR036864">
    <property type="entry name" value="Zn2-C6_fun-type_DNA-bd_sf"/>
</dbReference>
<dbReference type="Pfam" id="PF11951">
    <property type="entry name" value="Fungal_trans_2"/>
    <property type="match status" value="2"/>
</dbReference>
<dbReference type="STRING" id="1209931.A0A135V759"/>
<dbReference type="InterPro" id="IPR001138">
    <property type="entry name" value="Zn2Cys6_DnaBD"/>
</dbReference>
<organism evidence="5 6">
    <name type="scientific">Colletotrichum salicis</name>
    <dbReference type="NCBI Taxonomy" id="1209931"/>
    <lineage>
        <taxon>Eukaryota</taxon>
        <taxon>Fungi</taxon>
        <taxon>Dikarya</taxon>
        <taxon>Ascomycota</taxon>
        <taxon>Pezizomycotina</taxon>
        <taxon>Sordariomycetes</taxon>
        <taxon>Hypocreomycetidae</taxon>
        <taxon>Glomerellales</taxon>
        <taxon>Glomerellaceae</taxon>
        <taxon>Colletotrichum</taxon>
        <taxon>Colletotrichum acutatum species complex</taxon>
    </lineage>
</organism>
<evidence type="ECO:0000313" key="6">
    <source>
        <dbReference type="Proteomes" id="UP000070121"/>
    </source>
</evidence>
<dbReference type="GO" id="GO:0005634">
    <property type="term" value="C:nucleus"/>
    <property type="evidence" value="ECO:0007669"/>
    <property type="project" value="UniProtKB-SubCell"/>
</dbReference>
<dbReference type="GO" id="GO:0008270">
    <property type="term" value="F:zinc ion binding"/>
    <property type="evidence" value="ECO:0007669"/>
    <property type="project" value="InterPro"/>
</dbReference>
<dbReference type="PANTHER" id="PTHR37534">
    <property type="entry name" value="TRANSCRIPTIONAL ACTIVATOR PROTEIN UGA3"/>
    <property type="match status" value="1"/>
</dbReference>
<dbReference type="Gene3D" id="4.10.240.10">
    <property type="entry name" value="Zn(2)-C6 fungal-type DNA-binding domain"/>
    <property type="match status" value="1"/>
</dbReference>
<feature type="region of interest" description="Disordered" evidence="3">
    <location>
        <begin position="1"/>
        <end position="31"/>
    </location>
</feature>
<feature type="region of interest" description="Disordered" evidence="3">
    <location>
        <begin position="52"/>
        <end position="96"/>
    </location>
</feature>